<keyword evidence="1" id="KW-0812">Transmembrane</keyword>
<feature type="transmembrane region" description="Helical" evidence="1">
    <location>
        <begin position="68"/>
        <end position="87"/>
    </location>
</feature>
<keyword evidence="1" id="KW-1133">Transmembrane helix</keyword>
<gene>
    <name evidence="2" type="ORF">SAMN05444278_1342</name>
</gene>
<name>A0A1M4YI22_9FLAO</name>
<keyword evidence="3" id="KW-1185">Reference proteome</keyword>
<dbReference type="EMBL" id="FQTW01000034">
    <property type="protein sequence ID" value="SHF05379.1"/>
    <property type="molecule type" value="Genomic_DNA"/>
</dbReference>
<evidence type="ECO:0000313" key="2">
    <source>
        <dbReference type="EMBL" id="SHF05379.1"/>
    </source>
</evidence>
<protein>
    <submittedName>
        <fullName evidence="2">Uncharacterized protein</fullName>
    </submittedName>
</protein>
<organism evidence="2 3">
    <name type="scientific">Psychroflexus salarius</name>
    <dbReference type="NCBI Taxonomy" id="1155689"/>
    <lineage>
        <taxon>Bacteria</taxon>
        <taxon>Pseudomonadati</taxon>
        <taxon>Bacteroidota</taxon>
        <taxon>Flavobacteriia</taxon>
        <taxon>Flavobacteriales</taxon>
        <taxon>Flavobacteriaceae</taxon>
        <taxon>Psychroflexus</taxon>
    </lineage>
</organism>
<evidence type="ECO:0000313" key="3">
    <source>
        <dbReference type="Proteomes" id="UP000184462"/>
    </source>
</evidence>
<keyword evidence="1" id="KW-0472">Membrane</keyword>
<feature type="transmembrane region" description="Helical" evidence="1">
    <location>
        <begin position="34"/>
        <end position="56"/>
    </location>
</feature>
<dbReference type="Proteomes" id="UP000184462">
    <property type="component" value="Unassembled WGS sequence"/>
</dbReference>
<feature type="transmembrane region" description="Helical" evidence="1">
    <location>
        <begin position="7"/>
        <end position="22"/>
    </location>
</feature>
<reference evidence="2 3" key="1">
    <citation type="submission" date="2016-11" db="EMBL/GenBank/DDBJ databases">
        <authorList>
            <person name="Jaros S."/>
            <person name="Januszkiewicz K."/>
            <person name="Wedrychowicz H."/>
        </authorList>
    </citation>
    <scope>NUCLEOTIDE SEQUENCE [LARGE SCALE GENOMIC DNA]</scope>
    <source>
        <strain evidence="2 3">DSM 25661</strain>
    </source>
</reference>
<sequence length="176" mass="20504">MKLNKTLLIITICFLLVNLLFFKHSETLNGGRAMIYIIIFPVFWIATLVTVGILAYRNRKKWFNKKMRISTIVFLILCTPLSIWGFSALTRPEIQLSGTGYNPTNGITIKTETWIYNSGQTAVRKFWKLDKVNSTNSEESEYKKDSIWVYFDKKGDTLKVEKYKNDKLIETTELKK</sequence>
<proteinExistence type="predicted"/>
<accession>A0A1M4YI22</accession>
<evidence type="ECO:0000256" key="1">
    <source>
        <dbReference type="SAM" id="Phobius"/>
    </source>
</evidence>
<dbReference type="AlphaFoldDB" id="A0A1M4YI22"/>